<evidence type="ECO:0000256" key="2">
    <source>
        <dbReference type="ARBA" id="ARBA00022980"/>
    </source>
</evidence>
<dbReference type="GO" id="GO:0005840">
    <property type="term" value="C:ribosome"/>
    <property type="evidence" value="ECO:0007669"/>
    <property type="project" value="UniProtKB-KW"/>
</dbReference>
<dbReference type="InterPro" id="IPR038526">
    <property type="entry name" value="Ribosomal_eL22_sf"/>
</dbReference>
<gene>
    <name evidence="6" type="ORF">GUITHDRAFT_104271</name>
</gene>
<dbReference type="PaxDb" id="55529-EKX50089"/>
<evidence type="ECO:0000256" key="3">
    <source>
        <dbReference type="ARBA" id="ARBA00023274"/>
    </source>
</evidence>
<protein>
    <submittedName>
        <fullName evidence="6 7">Uncharacterized protein</fullName>
    </submittedName>
</protein>
<accession>L1JP75</accession>
<feature type="chain" id="PRO_5008771582" evidence="5">
    <location>
        <begin position="28"/>
        <end position="456"/>
    </location>
</feature>
<dbReference type="InterPro" id="IPR002671">
    <property type="entry name" value="Ribosomal_eL22"/>
</dbReference>
<evidence type="ECO:0000313" key="7">
    <source>
        <dbReference type="EnsemblProtists" id="EKX50089"/>
    </source>
</evidence>
<evidence type="ECO:0000256" key="4">
    <source>
        <dbReference type="SAM" id="MobiDB-lite"/>
    </source>
</evidence>
<dbReference type="Pfam" id="PF01776">
    <property type="entry name" value="Ribosomal_L22e"/>
    <property type="match status" value="1"/>
</dbReference>
<dbReference type="GO" id="GO:0006412">
    <property type="term" value="P:translation"/>
    <property type="evidence" value="ECO:0007669"/>
    <property type="project" value="InterPro"/>
</dbReference>
<evidence type="ECO:0000256" key="5">
    <source>
        <dbReference type="SAM" id="SignalP"/>
    </source>
</evidence>
<evidence type="ECO:0000313" key="6">
    <source>
        <dbReference type="EMBL" id="EKX50089.1"/>
    </source>
</evidence>
<dbReference type="KEGG" id="gtt:GUITHDRAFT_104271"/>
<dbReference type="OrthoDB" id="10259820at2759"/>
<evidence type="ECO:0000313" key="8">
    <source>
        <dbReference type="Proteomes" id="UP000011087"/>
    </source>
</evidence>
<name>L1JP75_GUITC</name>
<dbReference type="HOGENOM" id="CLU_600576_0_0_1"/>
<dbReference type="SMR" id="L1JP75"/>
<reference evidence="7" key="3">
    <citation type="submission" date="2016-03" db="UniProtKB">
        <authorList>
            <consortium name="EnsemblProtists"/>
        </authorList>
    </citation>
    <scope>IDENTIFICATION</scope>
</reference>
<dbReference type="GeneID" id="17306559"/>
<dbReference type="RefSeq" id="XP_005837069.1">
    <property type="nucleotide sequence ID" value="XM_005837012.1"/>
</dbReference>
<dbReference type="Gene3D" id="3.30.1360.210">
    <property type="match status" value="1"/>
</dbReference>
<feature type="signal peptide" evidence="5">
    <location>
        <begin position="1"/>
        <end position="27"/>
    </location>
</feature>
<keyword evidence="5" id="KW-0732">Signal</keyword>
<dbReference type="Proteomes" id="UP000011087">
    <property type="component" value="Unassembled WGS sequence"/>
</dbReference>
<organism evidence="6">
    <name type="scientific">Guillardia theta (strain CCMP2712)</name>
    <name type="common">Cryptophyte</name>
    <dbReference type="NCBI Taxonomy" id="905079"/>
    <lineage>
        <taxon>Eukaryota</taxon>
        <taxon>Cryptophyceae</taxon>
        <taxon>Pyrenomonadales</taxon>
        <taxon>Geminigeraceae</taxon>
        <taxon>Guillardia</taxon>
    </lineage>
</organism>
<dbReference type="AlphaFoldDB" id="L1JP75"/>
<keyword evidence="2" id="KW-0689">Ribosomal protein</keyword>
<reference evidence="6 8" key="1">
    <citation type="journal article" date="2012" name="Nature">
        <title>Algal genomes reveal evolutionary mosaicism and the fate of nucleomorphs.</title>
        <authorList>
            <consortium name="DOE Joint Genome Institute"/>
            <person name="Curtis B.A."/>
            <person name="Tanifuji G."/>
            <person name="Burki F."/>
            <person name="Gruber A."/>
            <person name="Irimia M."/>
            <person name="Maruyama S."/>
            <person name="Arias M.C."/>
            <person name="Ball S.G."/>
            <person name="Gile G.H."/>
            <person name="Hirakawa Y."/>
            <person name="Hopkins J.F."/>
            <person name="Kuo A."/>
            <person name="Rensing S.A."/>
            <person name="Schmutz J."/>
            <person name="Symeonidi A."/>
            <person name="Elias M."/>
            <person name="Eveleigh R.J."/>
            <person name="Herman E.K."/>
            <person name="Klute M.J."/>
            <person name="Nakayama T."/>
            <person name="Obornik M."/>
            <person name="Reyes-Prieto A."/>
            <person name="Armbrust E.V."/>
            <person name="Aves S.J."/>
            <person name="Beiko R.G."/>
            <person name="Coutinho P."/>
            <person name="Dacks J.B."/>
            <person name="Durnford D.G."/>
            <person name="Fast N.M."/>
            <person name="Green B.R."/>
            <person name="Grisdale C.J."/>
            <person name="Hempel F."/>
            <person name="Henrissat B."/>
            <person name="Hoppner M.P."/>
            <person name="Ishida K."/>
            <person name="Kim E."/>
            <person name="Koreny L."/>
            <person name="Kroth P.G."/>
            <person name="Liu Y."/>
            <person name="Malik S.B."/>
            <person name="Maier U.G."/>
            <person name="McRose D."/>
            <person name="Mock T."/>
            <person name="Neilson J.A."/>
            <person name="Onodera N.T."/>
            <person name="Poole A.M."/>
            <person name="Pritham E.J."/>
            <person name="Richards T.A."/>
            <person name="Rocap G."/>
            <person name="Roy S.W."/>
            <person name="Sarai C."/>
            <person name="Schaack S."/>
            <person name="Shirato S."/>
            <person name="Slamovits C.H."/>
            <person name="Spencer D.F."/>
            <person name="Suzuki S."/>
            <person name="Worden A.Z."/>
            <person name="Zauner S."/>
            <person name="Barry K."/>
            <person name="Bell C."/>
            <person name="Bharti A.K."/>
            <person name="Crow J.A."/>
            <person name="Grimwood J."/>
            <person name="Kramer R."/>
            <person name="Lindquist E."/>
            <person name="Lucas S."/>
            <person name="Salamov A."/>
            <person name="McFadden G.I."/>
            <person name="Lane C.E."/>
            <person name="Keeling P.J."/>
            <person name="Gray M.W."/>
            <person name="Grigoriev I.V."/>
            <person name="Archibald J.M."/>
        </authorList>
    </citation>
    <scope>NUCLEOTIDE SEQUENCE</scope>
    <source>
        <strain evidence="6 8">CCMP2712</strain>
    </source>
</reference>
<feature type="region of interest" description="Disordered" evidence="4">
    <location>
        <begin position="121"/>
        <end position="146"/>
    </location>
</feature>
<reference evidence="8" key="2">
    <citation type="submission" date="2012-11" db="EMBL/GenBank/DDBJ databases">
        <authorList>
            <person name="Kuo A."/>
            <person name="Curtis B.A."/>
            <person name="Tanifuji G."/>
            <person name="Burki F."/>
            <person name="Gruber A."/>
            <person name="Irimia M."/>
            <person name="Maruyama S."/>
            <person name="Arias M.C."/>
            <person name="Ball S.G."/>
            <person name="Gile G.H."/>
            <person name="Hirakawa Y."/>
            <person name="Hopkins J.F."/>
            <person name="Rensing S.A."/>
            <person name="Schmutz J."/>
            <person name="Symeonidi A."/>
            <person name="Elias M."/>
            <person name="Eveleigh R.J."/>
            <person name="Herman E.K."/>
            <person name="Klute M.J."/>
            <person name="Nakayama T."/>
            <person name="Obornik M."/>
            <person name="Reyes-Prieto A."/>
            <person name="Armbrust E.V."/>
            <person name="Aves S.J."/>
            <person name="Beiko R.G."/>
            <person name="Coutinho P."/>
            <person name="Dacks J.B."/>
            <person name="Durnford D.G."/>
            <person name="Fast N.M."/>
            <person name="Green B.R."/>
            <person name="Grisdale C."/>
            <person name="Hempe F."/>
            <person name="Henrissat B."/>
            <person name="Hoppner M.P."/>
            <person name="Ishida K.-I."/>
            <person name="Kim E."/>
            <person name="Koreny L."/>
            <person name="Kroth P.G."/>
            <person name="Liu Y."/>
            <person name="Malik S.-B."/>
            <person name="Maier U.G."/>
            <person name="McRose D."/>
            <person name="Mock T."/>
            <person name="Neilson J.A."/>
            <person name="Onodera N.T."/>
            <person name="Poole A.M."/>
            <person name="Pritham E.J."/>
            <person name="Richards T.A."/>
            <person name="Rocap G."/>
            <person name="Roy S.W."/>
            <person name="Sarai C."/>
            <person name="Schaack S."/>
            <person name="Shirato S."/>
            <person name="Slamovits C.H."/>
            <person name="Spencer D.F."/>
            <person name="Suzuki S."/>
            <person name="Worden A.Z."/>
            <person name="Zauner S."/>
            <person name="Barry K."/>
            <person name="Bell C."/>
            <person name="Bharti A.K."/>
            <person name="Crow J.A."/>
            <person name="Grimwood J."/>
            <person name="Kramer R."/>
            <person name="Lindquist E."/>
            <person name="Lucas S."/>
            <person name="Salamov A."/>
            <person name="McFadden G.I."/>
            <person name="Lane C.E."/>
            <person name="Keeling P.J."/>
            <person name="Gray M.W."/>
            <person name="Grigoriev I.V."/>
            <person name="Archibald J.M."/>
        </authorList>
    </citation>
    <scope>NUCLEOTIDE SEQUENCE</scope>
    <source>
        <strain evidence="8">CCMP2712</strain>
    </source>
</reference>
<sequence>MAPLSQFRPFLLFLLAPLLSTTHTASGIASDRGPRSRLNFLLRLRGGQSQSFKQQFGKQTAAMELDHEEDEDRVKSKMQFESRLSQLVLGEPKPVKHDKLVVDDYEELKKYHIHANKIVKERPKSARRSTTEGGTQVSLKKKMRSPDAPVLKRASVNCTLAIAHGLFNATDLATYLKQRIKYNGKLHNYDDAIEVKVDGHDVIVLAYKPTQMKKKRVWSRKIELKDIVRPVSVDFSKASQEKGGKGVRFEIRYTNIHKNKYHKIKYIAKHGTRLEMARKNLIASAYAVNDADKLHVPRKEMYMERKIKATGERIGGLEYLKQTRRTIAEEKSYRAPFGGAMEDWKDRSILKHDPDRLGKGIKAHSTAGYTATWSMRNRLGVREGVASLLYTGIAPDGFKSIQKRAAAQRLKDRSFVYSFRNSRFYSQMGEGDRTIHNWKPKWLLSGKMDLHKRDWR</sequence>
<evidence type="ECO:0000256" key="1">
    <source>
        <dbReference type="ARBA" id="ARBA00007817"/>
    </source>
</evidence>
<dbReference type="EnsemblProtists" id="EKX50089">
    <property type="protein sequence ID" value="EKX50089"/>
    <property type="gene ID" value="GUITHDRAFT_104271"/>
</dbReference>
<keyword evidence="3" id="KW-0687">Ribonucleoprotein</keyword>
<dbReference type="GO" id="GO:1990904">
    <property type="term" value="C:ribonucleoprotein complex"/>
    <property type="evidence" value="ECO:0007669"/>
    <property type="project" value="UniProtKB-KW"/>
</dbReference>
<keyword evidence="8" id="KW-1185">Reference proteome</keyword>
<dbReference type="EMBL" id="JH992980">
    <property type="protein sequence ID" value="EKX50089.1"/>
    <property type="molecule type" value="Genomic_DNA"/>
</dbReference>
<dbReference type="GO" id="GO:0003735">
    <property type="term" value="F:structural constituent of ribosome"/>
    <property type="evidence" value="ECO:0007669"/>
    <property type="project" value="InterPro"/>
</dbReference>
<proteinExistence type="inferred from homology"/>
<comment type="similarity">
    <text evidence="1">Belongs to the eukaryotic ribosomal protein eL22 family.</text>
</comment>